<evidence type="ECO:0000313" key="2">
    <source>
        <dbReference type="Proteomes" id="UP000639338"/>
    </source>
</evidence>
<dbReference type="Proteomes" id="UP000639338">
    <property type="component" value="Unassembled WGS sequence"/>
</dbReference>
<organism evidence="1 2">
    <name type="scientific">Aphidius gifuensis</name>
    <name type="common">Parasitoid wasp</name>
    <dbReference type="NCBI Taxonomy" id="684658"/>
    <lineage>
        <taxon>Eukaryota</taxon>
        <taxon>Metazoa</taxon>
        <taxon>Ecdysozoa</taxon>
        <taxon>Arthropoda</taxon>
        <taxon>Hexapoda</taxon>
        <taxon>Insecta</taxon>
        <taxon>Pterygota</taxon>
        <taxon>Neoptera</taxon>
        <taxon>Endopterygota</taxon>
        <taxon>Hymenoptera</taxon>
        <taxon>Apocrita</taxon>
        <taxon>Ichneumonoidea</taxon>
        <taxon>Braconidae</taxon>
        <taxon>Aphidiinae</taxon>
        <taxon>Aphidius</taxon>
    </lineage>
</organism>
<dbReference type="AlphaFoldDB" id="A0A834Y709"/>
<gene>
    <name evidence="1" type="ORF">HCN44_009822</name>
</gene>
<proteinExistence type="predicted"/>
<reference evidence="1 2" key="1">
    <citation type="submission" date="2020-08" db="EMBL/GenBank/DDBJ databases">
        <title>Aphidius gifuensis genome sequencing and assembly.</title>
        <authorList>
            <person name="Du Z."/>
        </authorList>
    </citation>
    <scope>NUCLEOTIDE SEQUENCE [LARGE SCALE GENOMIC DNA]</scope>
    <source>
        <strain evidence="1">YNYX2018</strain>
        <tissue evidence="1">Adults</tissue>
    </source>
</reference>
<keyword evidence="2" id="KW-1185">Reference proteome</keyword>
<accession>A0A834Y709</accession>
<sequence length="122" mass="13820">MFALLYSSITKKKSIIETDKLRKCKKPFSVEARDNAVLNFAVGDIVQFTKNRKWQEAKIIYLSVAPTVTDEMKKLDIKLSVFTAKHMSTSAIDDLSEILKLHGKDTVFENLGLHRTKCSSIV</sequence>
<protein>
    <submittedName>
        <fullName evidence="1">Uncharacterized protein</fullName>
    </submittedName>
</protein>
<name>A0A834Y709_APHGI</name>
<dbReference type="EMBL" id="JACMRX010000001">
    <property type="protein sequence ID" value="KAF7998424.1"/>
    <property type="molecule type" value="Genomic_DNA"/>
</dbReference>
<comment type="caution">
    <text evidence="1">The sequence shown here is derived from an EMBL/GenBank/DDBJ whole genome shotgun (WGS) entry which is preliminary data.</text>
</comment>
<evidence type="ECO:0000313" key="1">
    <source>
        <dbReference type="EMBL" id="KAF7998424.1"/>
    </source>
</evidence>